<dbReference type="EMBL" id="SLZW01000002">
    <property type="protein sequence ID" value="TCS64038.1"/>
    <property type="molecule type" value="Genomic_DNA"/>
</dbReference>
<dbReference type="Gene3D" id="1.20.120.160">
    <property type="entry name" value="HPT domain"/>
    <property type="match status" value="1"/>
</dbReference>
<evidence type="ECO:0000256" key="3">
    <source>
        <dbReference type="ARBA" id="ARBA00034247"/>
    </source>
</evidence>
<dbReference type="RefSeq" id="WP_132938011.1">
    <property type="nucleotide sequence ID" value="NZ_CP119676.1"/>
</dbReference>
<evidence type="ECO:0000256" key="1">
    <source>
        <dbReference type="ARBA" id="ARBA00012528"/>
    </source>
</evidence>
<feature type="modified residue" description="4-aspartylphosphate" evidence="4">
    <location>
        <position position="318"/>
    </location>
</feature>
<dbReference type="SMART" id="SM00448">
    <property type="entry name" value="REC"/>
    <property type="match status" value="2"/>
</dbReference>
<dbReference type="CDD" id="cd00156">
    <property type="entry name" value="REC"/>
    <property type="match status" value="2"/>
</dbReference>
<dbReference type="AlphaFoldDB" id="A0A4R3JDF5"/>
<evidence type="ECO:0000256" key="2">
    <source>
        <dbReference type="ARBA" id="ARBA00023012"/>
    </source>
</evidence>
<dbReference type="GO" id="GO:0052621">
    <property type="term" value="F:diguanylate cyclase activity"/>
    <property type="evidence" value="ECO:0007669"/>
    <property type="project" value="UniProtKB-EC"/>
</dbReference>
<keyword evidence="2" id="KW-0902">Two-component regulatory system</keyword>
<dbReference type="SUPFAM" id="SSF55073">
    <property type="entry name" value="Nucleotide cyclase"/>
    <property type="match status" value="1"/>
</dbReference>
<gene>
    <name evidence="7" type="ORF">EDD55_10275</name>
</gene>
<dbReference type="Gene3D" id="3.40.50.2300">
    <property type="match status" value="2"/>
</dbReference>
<name>A0A4R3JDF5_9PROT</name>
<accession>A0A4R3JDF5</accession>
<dbReference type="Proteomes" id="UP000295304">
    <property type="component" value="Unassembled WGS sequence"/>
</dbReference>
<evidence type="ECO:0000256" key="4">
    <source>
        <dbReference type="PROSITE-ProRule" id="PRU00169"/>
    </source>
</evidence>
<organism evidence="7 8">
    <name type="scientific">Varunaivibrio sulfuroxidans</name>
    <dbReference type="NCBI Taxonomy" id="1773489"/>
    <lineage>
        <taxon>Bacteria</taxon>
        <taxon>Pseudomonadati</taxon>
        <taxon>Pseudomonadota</taxon>
        <taxon>Alphaproteobacteria</taxon>
        <taxon>Rhodospirillales</taxon>
        <taxon>Magnetovibrionaceae</taxon>
        <taxon>Varunaivibrio</taxon>
    </lineage>
</organism>
<comment type="caution">
    <text evidence="7">The sequence shown here is derived from an EMBL/GenBank/DDBJ whole genome shotgun (WGS) entry which is preliminary data.</text>
</comment>
<dbReference type="InterPro" id="IPR043128">
    <property type="entry name" value="Rev_trsase/Diguanyl_cyclase"/>
</dbReference>
<dbReference type="PROSITE" id="PS50110">
    <property type="entry name" value="RESPONSE_REGULATORY"/>
    <property type="match status" value="2"/>
</dbReference>
<dbReference type="GO" id="GO:0000160">
    <property type="term" value="P:phosphorelay signal transduction system"/>
    <property type="evidence" value="ECO:0007669"/>
    <property type="project" value="UniProtKB-KW"/>
</dbReference>
<keyword evidence="4" id="KW-0597">Phosphoprotein</keyword>
<dbReference type="PROSITE" id="PS50887">
    <property type="entry name" value="GGDEF"/>
    <property type="match status" value="1"/>
</dbReference>
<dbReference type="InterPro" id="IPR029787">
    <property type="entry name" value="Nucleotide_cyclase"/>
</dbReference>
<proteinExistence type="predicted"/>
<keyword evidence="8" id="KW-1185">Reference proteome</keyword>
<dbReference type="GO" id="GO:1902201">
    <property type="term" value="P:negative regulation of bacterial-type flagellum-dependent cell motility"/>
    <property type="evidence" value="ECO:0007669"/>
    <property type="project" value="TreeGrafter"/>
</dbReference>
<dbReference type="EC" id="2.7.7.65" evidence="1"/>
<dbReference type="CDD" id="cd01949">
    <property type="entry name" value="GGDEF"/>
    <property type="match status" value="1"/>
</dbReference>
<dbReference type="CDD" id="cd00088">
    <property type="entry name" value="HPT"/>
    <property type="match status" value="1"/>
</dbReference>
<dbReference type="GO" id="GO:0004672">
    <property type="term" value="F:protein kinase activity"/>
    <property type="evidence" value="ECO:0007669"/>
    <property type="project" value="UniProtKB-ARBA"/>
</dbReference>
<dbReference type="SUPFAM" id="SSF47226">
    <property type="entry name" value="Histidine-containing phosphotransfer domain, HPT domain"/>
    <property type="match status" value="1"/>
</dbReference>
<dbReference type="NCBIfam" id="TIGR00254">
    <property type="entry name" value="GGDEF"/>
    <property type="match status" value="1"/>
</dbReference>
<feature type="modified residue" description="4-aspartylphosphate" evidence="4">
    <location>
        <position position="188"/>
    </location>
</feature>
<dbReference type="GO" id="GO:0005886">
    <property type="term" value="C:plasma membrane"/>
    <property type="evidence" value="ECO:0007669"/>
    <property type="project" value="TreeGrafter"/>
</dbReference>
<evidence type="ECO:0000259" key="5">
    <source>
        <dbReference type="PROSITE" id="PS50110"/>
    </source>
</evidence>
<feature type="domain" description="GGDEF" evidence="6">
    <location>
        <begin position="425"/>
        <end position="555"/>
    </location>
</feature>
<feature type="domain" description="Response regulatory" evidence="5">
    <location>
        <begin position="139"/>
        <end position="260"/>
    </location>
</feature>
<dbReference type="GO" id="GO:0043709">
    <property type="term" value="P:cell adhesion involved in single-species biofilm formation"/>
    <property type="evidence" value="ECO:0007669"/>
    <property type="project" value="TreeGrafter"/>
</dbReference>
<dbReference type="Pfam" id="PF00072">
    <property type="entry name" value="Response_reg"/>
    <property type="match status" value="1"/>
</dbReference>
<feature type="domain" description="Response regulatory" evidence="5">
    <location>
        <begin position="269"/>
        <end position="385"/>
    </location>
</feature>
<dbReference type="PANTHER" id="PTHR45138:SF9">
    <property type="entry name" value="DIGUANYLATE CYCLASE DGCM-RELATED"/>
    <property type="match status" value="1"/>
</dbReference>
<dbReference type="Gene3D" id="3.30.70.270">
    <property type="match status" value="1"/>
</dbReference>
<protein>
    <recommendedName>
        <fullName evidence="1">diguanylate cyclase</fullName>
        <ecNumber evidence="1">2.7.7.65</ecNumber>
    </recommendedName>
</protein>
<dbReference type="InterPro" id="IPR008207">
    <property type="entry name" value="Sig_transdc_His_kin_Hpt_dom"/>
</dbReference>
<dbReference type="FunFam" id="3.30.70.270:FF:000001">
    <property type="entry name" value="Diguanylate cyclase domain protein"/>
    <property type="match status" value="1"/>
</dbReference>
<dbReference type="PANTHER" id="PTHR45138">
    <property type="entry name" value="REGULATORY COMPONENTS OF SENSORY TRANSDUCTION SYSTEM"/>
    <property type="match status" value="1"/>
</dbReference>
<dbReference type="Pfam" id="PF00990">
    <property type="entry name" value="GGDEF"/>
    <property type="match status" value="1"/>
</dbReference>
<dbReference type="InterPro" id="IPR001789">
    <property type="entry name" value="Sig_transdc_resp-reg_receiver"/>
</dbReference>
<dbReference type="OrthoDB" id="9812260at2"/>
<dbReference type="SUPFAM" id="SSF52172">
    <property type="entry name" value="CheY-like"/>
    <property type="match status" value="2"/>
</dbReference>
<dbReference type="Pfam" id="PF01627">
    <property type="entry name" value="Hpt"/>
    <property type="match status" value="1"/>
</dbReference>
<evidence type="ECO:0000313" key="7">
    <source>
        <dbReference type="EMBL" id="TCS64038.1"/>
    </source>
</evidence>
<sequence length="555" mass="61527">MADEETTVQSRLDALRASYGAHIPGKVAAIKSSFDAVFRGETLDMEAFGALRHLTHQLSGSAATFGYPVLGKSAREIERLCNSTPDGETLDSESVLNLHRNIEKHIVAIERDGTAPLEGKDRETEITPVFAAAPENRKRIFVLTDSEEFSSRTRHELAAFGFEVTITLDMDVLIRALDGDDFDVFIIDSDFSGDEHPGIAAVERARERAQSRSRTLPPIVLSTDRSDLHARIKAVRAGIEVYLSRPLDFSVLVDVLDRYTDSQDVEPYRILVLDDEVSLARYSELILQGAGMICRALSNPMDFLEAVEDFSPELILMDLYMPGIDGEELATALRQNESFAGIPIVFLSGEADLDKQLMALKQGGDDFLTKPVTPEYLISSVKIRVQRFRRLRMLMARDSMTGLYNHTTTKQLLQTEVSRAERDRSTLVLASLDIDHFKRVNDTYGHGVGDNVIKSLSRLLRQRLRGVDIIGRMGGEEFAVIMPDTLGIHAKGVFEDIRNSFSSIEHHAREGNFSVTISCGIAEFPKRAGAAALSDAADRALYAAKHNGRDQVVLD</sequence>
<dbReference type="InterPro" id="IPR050469">
    <property type="entry name" value="Diguanylate_Cyclase"/>
</dbReference>
<evidence type="ECO:0000313" key="8">
    <source>
        <dbReference type="Proteomes" id="UP000295304"/>
    </source>
</evidence>
<dbReference type="InterPro" id="IPR011006">
    <property type="entry name" value="CheY-like_superfamily"/>
</dbReference>
<dbReference type="SMART" id="SM00267">
    <property type="entry name" value="GGDEF"/>
    <property type="match status" value="1"/>
</dbReference>
<dbReference type="InterPro" id="IPR000160">
    <property type="entry name" value="GGDEF_dom"/>
</dbReference>
<evidence type="ECO:0000259" key="6">
    <source>
        <dbReference type="PROSITE" id="PS50887"/>
    </source>
</evidence>
<reference evidence="7 8" key="1">
    <citation type="submission" date="2019-03" db="EMBL/GenBank/DDBJ databases">
        <title>Genomic Encyclopedia of Type Strains, Phase IV (KMG-IV): sequencing the most valuable type-strain genomes for metagenomic binning, comparative biology and taxonomic classification.</title>
        <authorList>
            <person name="Goeker M."/>
        </authorList>
    </citation>
    <scope>NUCLEOTIDE SEQUENCE [LARGE SCALE GENOMIC DNA]</scope>
    <source>
        <strain evidence="7 8">DSM 101688</strain>
    </source>
</reference>
<comment type="catalytic activity">
    <reaction evidence="3">
        <text>2 GTP = 3',3'-c-di-GMP + 2 diphosphate</text>
        <dbReference type="Rhea" id="RHEA:24898"/>
        <dbReference type="ChEBI" id="CHEBI:33019"/>
        <dbReference type="ChEBI" id="CHEBI:37565"/>
        <dbReference type="ChEBI" id="CHEBI:58805"/>
        <dbReference type="EC" id="2.7.7.65"/>
    </reaction>
</comment>
<dbReference type="InterPro" id="IPR036641">
    <property type="entry name" value="HPT_dom_sf"/>
</dbReference>